<protein>
    <recommendedName>
        <fullName evidence="10">CD36 family protein</fullName>
    </recommendedName>
</protein>
<evidence type="ECO:0000256" key="2">
    <source>
        <dbReference type="ARBA" id="ARBA00010532"/>
    </source>
</evidence>
<feature type="transmembrane region" description="Helical" evidence="7">
    <location>
        <begin position="468"/>
        <end position="501"/>
    </location>
</feature>
<keyword evidence="9" id="KW-1185">Reference proteome</keyword>
<comment type="caution">
    <text evidence="8">The sequence shown here is derived from an EMBL/GenBank/DDBJ whole genome shotgun (WGS) entry which is preliminary data.</text>
</comment>
<gene>
    <name evidence="8" type="ORF">WR25_20187</name>
</gene>
<dbReference type="PRINTS" id="PR01609">
    <property type="entry name" value="CD36FAMILY"/>
</dbReference>
<dbReference type="GO" id="GO:0005044">
    <property type="term" value="F:scavenger receptor activity"/>
    <property type="evidence" value="ECO:0007669"/>
    <property type="project" value="TreeGrafter"/>
</dbReference>
<evidence type="ECO:0000313" key="8">
    <source>
        <dbReference type="EMBL" id="PAV79310.1"/>
    </source>
</evidence>
<comment type="subcellular location">
    <subcellularLocation>
        <location evidence="1">Membrane</location>
    </subcellularLocation>
</comment>
<dbReference type="Proteomes" id="UP000218231">
    <property type="component" value="Unassembled WGS sequence"/>
</dbReference>
<evidence type="ECO:0000256" key="3">
    <source>
        <dbReference type="ARBA" id="ARBA00022692"/>
    </source>
</evidence>
<evidence type="ECO:0000256" key="7">
    <source>
        <dbReference type="SAM" id="Phobius"/>
    </source>
</evidence>
<dbReference type="Pfam" id="PF01130">
    <property type="entry name" value="CD36"/>
    <property type="match status" value="1"/>
</dbReference>
<keyword evidence="5 7" id="KW-0472">Membrane</keyword>
<evidence type="ECO:0000256" key="5">
    <source>
        <dbReference type="ARBA" id="ARBA00023136"/>
    </source>
</evidence>
<dbReference type="InterPro" id="IPR002159">
    <property type="entry name" value="CD36_fam"/>
</dbReference>
<evidence type="ECO:0000313" key="9">
    <source>
        <dbReference type="Proteomes" id="UP000218231"/>
    </source>
</evidence>
<organism evidence="8 9">
    <name type="scientific">Diploscapter pachys</name>
    <dbReference type="NCBI Taxonomy" id="2018661"/>
    <lineage>
        <taxon>Eukaryota</taxon>
        <taxon>Metazoa</taxon>
        <taxon>Ecdysozoa</taxon>
        <taxon>Nematoda</taxon>
        <taxon>Chromadorea</taxon>
        <taxon>Rhabditida</taxon>
        <taxon>Rhabditina</taxon>
        <taxon>Rhabditomorpha</taxon>
        <taxon>Rhabditoidea</taxon>
        <taxon>Rhabditidae</taxon>
        <taxon>Diploscapter</taxon>
    </lineage>
</organism>
<evidence type="ECO:0008006" key="10">
    <source>
        <dbReference type="Google" id="ProtNLM"/>
    </source>
</evidence>
<proteinExistence type="inferred from homology"/>
<keyword evidence="6" id="KW-0325">Glycoprotein</keyword>
<evidence type="ECO:0000256" key="4">
    <source>
        <dbReference type="ARBA" id="ARBA00022989"/>
    </source>
</evidence>
<comment type="similarity">
    <text evidence="2">Belongs to the CD36 family.</text>
</comment>
<keyword evidence="3 7" id="KW-0812">Transmembrane</keyword>
<dbReference type="OrthoDB" id="18585at2759"/>
<dbReference type="PANTHER" id="PTHR11923:SF55">
    <property type="entry name" value="SCAVENGER RECEPTOR (CD36 FAMILY) RELATED"/>
    <property type="match status" value="1"/>
</dbReference>
<dbReference type="AlphaFoldDB" id="A0A2A2KZH0"/>
<dbReference type="EMBL" id="LIAE01007434">
    <property type="protein sequence ID" value="PAV79310.1"/>
    <property type="molecule type" value="Genomic_DNA"/>
</dbReference>
<dbReference type="GO" id="GO:0005737">
    <property type="term" value="C:cytoplasm"/>
    <property type="evidence" value="ECO:0007669"/>
    <property type="project" value="TreeGrafter"/>
</dbReference>
<evidence type="ECO:0000256" key="1">
    <source>
        <dbReference type="ARBA" id="ARBA00004370"/>
    </source>
</evidence>
<dbReference type="STRING" id="2018661.A0A2A2KZH0"/>
<sequence length="521" mass="59012">MYDDGSLSYSGFMLANPPMHNIMNFYMYNVTNPDEIIYEGAKPRLLEIGPFAIQESEHKKYYRMNDNQTEMFYENYKMYNIREDLSCEACNWDGNLIFPNPTGVGAAAAMWNPAFKITKVGHTIIAIGLTLMGEVPFVSHTVKEILFTGYNDALLSAAHSQLIYDLSGYFKGNKSIIPIPIPSMPLFAYFQGYNNSKDEHYWIKTGKENIDELGKVVSWGNLKELPEDWWTTKEARAINGSDSGSFCKMHLDESSEIPMFQSFQCRSFTAKYAGQTEVAGIPSFTFSVLEDEYDTTLEKNKGFRYPNIEKRNYFSDWPSCPTKKNCAYPIDCSLKENLCCDTCNGSYVNGNYILPPGMFPLVCYPGKLEPTPFAVFYSPPHYLYSPPEVVSAVVGMNPDPSLHQPFVYNHEPYSGTVTEVFVRLQVNMPVITSVDVPAYMHMPNKVIPLFWENAHATLVDSTYSKLRLGFVTVPLVVTIVEFSLLGIGLFLIAILIAIRVYKHRKSKHTQRNITQNGTILS</sequence>
<accession>A0A2A2KZH0</accession>
<dbReference type="PANTHER" id="PTHR11923">
    <property type="entry name" value="SCAVENGER RECEPTOR CLASS B TYPE-1 SR-B1"/>
    <property type="match status" value="1"/>
</dbReference>
<name>A0A2A2KZH0_9BILA</name>
<dbReference type="GO" id="GO:0016020">
    <property type="term" value="C:membrane"/>
    <property type="evidence" value="ECO:0007669"/>
    <property type="project" value="UniProtKB-SubCell"/>
</dbReference>
<reference evidence="8 9" key="1">
    <citation type="journal article" date="2017" name="Curr. Biol.">
        <title>Genome architecture and evolution of a unichromosomal asexual nematode.</title>
        <authorList>
            <person name="Fradin H."/>
            <person name="Zegar C."/>
            <person name="Gutwein M."/>
            <person name="Lucas J."/>
            <person name="Kovtun M."/>
            <person name="Corcoran D."/>
            <person name="Baugh L.R."/>
            <person name="Kiontke K."/>
            <person name="Gunsalus K."/>
            <person name="Fitch D.H."/>
            <person name="Piano F."/>
        </authorList>
    </citation>
    <scope>NUCLEOTIDE SEQUENCE [LARGE SCALE GENOMIC DNA]</scope>
    <source>
        <strain evidence="8">PF1309</strain>
    </source>
</reference>
<keyword evidence="4 7" id="KW-1133">Transmembrane helix</keyword>
<evidence type="ECO:0000256" key="6">
    <source>
        <dbReference type="ARBA" id="ARBA00023180"/>
    </source>
</evidence>